<sequence>MRERVEAIKAWAFPKTMFAQVQVGLLLVLAFLLPFKVGQVLWPSDPENGVMKAVAILIGASTFVTMKAAYGYFSFIMTKRETENEMRGERKQ</sequence>
<evidence type="ECO:0000313" key="3">
    <source>
        <dbReference type="Proteomes" id="UP001058514"/>
    </source>
</evidence>
<feature type="transmembrane region" description="Helical" evidence="1">
    <location>
        <begin position="12"/>
        <end position="33"/>
    </location>
</feature>
<keyword evidence="1" id="KW-0472">Membrane</keyword>
<accession>A0ABY5WNY4</accession>
<keyword evidence="3" id="KW-1185">Reference proteome</keyword>
<feature type="transmembrane region" description="Helical" evidence="1">
    <location>
        <begin position="53"/>
        <end position="77"/>
    </location>
</feature>
<organism evidence="2 3">
    <name type="scientific">Leisingera aquaemixtae</name>
    <dbReference type="NCBI Taxonomy" id="1396826"/>
    <lineage>
        <taxon>Bacteria</taxon>
        <taxon>Pseudomonadati</taxon>
        <taxon>Pseudomonadota</taxon>
        <taxon>Alphaproteobacteria</taxon>
        <taxon>Rhodobacterales</taxon>
        <taxon>Roseobacteraceae</taxon>
        <taxon>Leisingera</taxon>
    </lineage>
</organism>
<dbReference type="EMBL" id="CP081051">
    <property type="protein sequence ID" value="UWQ43178.1"/>
    <property type="molecule type" value="Genomic_DNA"/>
</dbReference>
<keyword evidence="1" id="KW-0812">Transmembrane</keyword>
<gene>
    <name evidence="2" type="ORF">K3718_08865</name>
</gene>
<evidence type="ECO:0000313" key="2">
    <source>
        <dbReference type="EMBL" id="UWQ43178.1"/>
    </source>
</evidence>
<dbReference type="Proteomes" id="UP001058514">
    <property type="component" value="Chromosome"/>
</dbReference>
<keyword evidence="1" id="KW-1133">Transmembrane helix</keyword>
<evidence type="ECO:0000256" key="1">
    <source>
        <dbReference type="SAM" id="Phobius"/>
    </source>
</evidence>
<name>A0ABY5WNY4_9RHOB</name>
<dbReference type="RefSeq" id="WP_259965647.1">
    <property type="nucleotide sequence ID" value="NZ_CP081051.1"/>
</dbReference>
<reference evidence="2" key="1">
    <citation type="submission" date="2021-08" db="EMBL/GenBank/DDBJ databases">
        <authorList>
            <person name="Nwanade C."/>
            <person name="Wang M."/>
            <person name="Masoudi A."/>
            <person name="Yu Z."/>
            <person name="Liu J."/>
        </authorList>
    </citation>
    <scope>NUCLEOTIDE SEQUENCE</scope>
    <source>
        <strain evidence="2">S166</strain>
    </source>
</reference>
<protein>
    <submittedName>
        <fullName evidence="2">Uncharacterized protein</fullName>
    </submittedName>
</protein>
<proteinExistence type="predicted"/>